<feature type="region of interest" description="Disordered" evidence="1">
    <location>
        <begin position="1"/>
        <end position="90"/>
    </location>
</feature>
<organism evidence="2 3">
    <name type="scientific">Amanita muscaria (strain Koide BX008)</name>
    <dbReference type="NCBI Taxonomy" id="946122"/>
    <lineage>
        <taxon>Eukaryota</taxon>
        <taxon>Fungi</taxon>
        <taxon>Dikarya</taxon>
        <taxon>Basidiomycota</taxon>
        <taxon>Agaricomycotina</taxon>
        <taxon>Agaricomycetes</taxon>
        <taxon>Agaricomycetidae</taxon>
        <taxon>Agaricales</taxon>
        <taxon>Pluteineae</taxon>
        <taxon>Amanitaceae</taxon>
        <taxon>Amanita</taxon>
    </lineage>
</organism>
<reference evidence="2 3" key="1">
    <citation type="submission" date="2014-04" db="EMBL/GenBank/DDBJ databases">
        <title>Evolutionary Origins and Diversification of the Mycorrhizal Mutualists.</title>
        <authorList>
            <consortium name="DOE Joint Genome Institute"/>
            <consortium name="Mycorrhizal Genomics Consortium"/>
            <person name="Kohler A."/>
            <person name="Kuo A."/>
            <person name="Nagy L.G."/>
            <person name="Floudas D."/>
            <person name="Copeland A."/>
            <person name="Barry K.W."/>
            <person name="Cichocki N."/>
            <person name="Veneault-Fourrey C."/>
            <person name="LaButti K."/>
            <person name="Lindquist E.A."/>
            <person name="Lipzen A."/>
            <person name="Lundell T."/>
            <person name="Morin E."/>
            <person name="Murat C."/>
            <person name="Riley R."/>
            <person name="Ohm R."/>
            <person name="Sun H."/>
            <person name="Tunlid A."/>
            <person name="Henrissat B."/>
            <person name="Grigoriev I.V."/>
            <person name="Hibbett D.S."/>
            <person name="Martin F."/>
        </authorList>
    </citation>
    <scope>NUCLEOTIDE SEQUENCE [LARGE SCALE GENOMIC DNA]</scope>
    <source>
        <strain evidence="2 3">Koide BX008</strain>
    </source>
</reference>
<evidence type="ECO:0000313" key="2">
    <source>
        <dbReference type="EMBL" id="KIL64033.1"/>
    </source>
</evidence>
<sequence length="310" mass="33531">MKSAITRTKPSSKAYVDSTDEDDDTEALTGMKQKDGPAKRTRSQTKPPKQVRIVESEDEAQALMENDQNKSTSSEEEVTVNKGKGKAKARPRVNVLPSYRDNAPREQAKHIPQDIEMSPRPAKKMRGISDDSHIEQLEPRPLKRPQAAAHVDFIQAAQMHREQMPATSSMPVQPPGTVQPVMMGGLGAIPNIATVPGVPEIPVVHPMHGAPQVSGMAPNIPGYMPMVSTWTPQMMAAYATLLQGTMTAEAGTSGGSNAARSPLLNTYHGGLGMFPVQNPAPFLPSMFFSTVPGHSTEHQELPRNAPGNHR</sequence>
<name>A0A0C2X5N5_AMAMK</name>
<accession>A0A0C2X5N5</accession>
<gene>
    <name evidence="2" type="ORF">M378DRAFT_643233</name>
</gene>
<dbReference type="HOGENOM" id="CLU_897071_0_0_1"/>
<dbReference type="InParanoid" id="A0A0C2X5N5"/>
<dbReference type="AlphaFoldDB" id="A0A0C2X5N5"/>
<proteinExistence type="predicted"/>
<feature type="compositionally biased region" description="Polar residues" evidence="1">
    <location>
        <begin position="1"/>
        <end position="11"/>
    </location>
</feature>
<keyword evidence="3" id="KW-1185">Reference proteome</keyword>
<evidence type="ECO:0000313" key="3">
    <source>
        <dbReference type="Proteomes" id="UP000054549"/>
    </source>
</evidence>
<evidence type="ECO:0000256" key="1">
    <source>
        <dbReference type="SAM" id="MobiDB-lite"/>
    </source>
</evidence>
<dbReference type="Proteomes" id="UP000054549">
    <property type="component" value="Unassembled WGS sequence"/>
</dbReference>
<dbReference type="EMBL" id="KN818253">
    <property type="protein sequence ID" value="KIL64033.1"/>
    <property type="molecule type" value="Genomic_DNA"/>
</dbReference>
<protein>
    <submittedName>
        <fullName evidence="2">Uncharacterized protein</fullName>
    </submittedName>
</protein>